<name>A0A2M7G3J0_9BACT</name>
<organism evidence="2 3">
    <name type="scientific">bacterium (Candidatus Blackallbacteria) CG17_big_fil_post_rev_8_21_14_2_50_48_46</name>
    <dbReference type="NCBI Taxonomy" id="2014261"/>
    <lineage>
        <taxon>Bacteria</taxon>
        <taxon>Candidatus Blackallbacteria</taxon>
    </lineage>
</organism>
<dbReference type="EMBL" id="PFFQ01000037">
    <property type="protein sequence ID" value="PIW16443.1"/>
    <property type="molecule type" value="Genomic_DNA"/>
</dbReference>
<evidence type="ECO:0000313" key="3">
    <source>
        <dbReference type="Proteomes" id="UP000231019"/>
    </source>
</evidence>
<accession>A0A2M7G3J0</accession>
<evidence type="ECO:0008006" key="4">
    <source>
        <dbReference type="Google" id="ProtNLM"/>
    </source>
</evidence>
<reference evidence="2 3" key="1">
    <citation type="submission" date="2017-09" db="EMBL/GenBank/DDBJ databases">
        <title>Depth-based differentiation of microbial function through sediment-hosted aquifers and enrichment of novel symbionts in the deep terrestrial subsurface.</title>
        <authorList>
            <person name="Probst A.J."/>
            <person name="Ladd B."/>
            <person name="Jarett J.K."/>
            <person name="Geller-Mcgrath D.E."/>
            <person name="Sieber C.M."/>
            <person name="Emerson J.B."/>
            <person name="Anantharaman K."/>
            <person name="Thomas B.C."/>
            <person name="Malmstrom R."/>
            <person name="Stieglmeier M."/>
            <person name="Klingl A."/>
            <person name="Woyke T."/>
            <person name="Ryan C.M."/>
            <person name="Banfield J.F."/>
        </authorList>
    </citation>
    <scope>NUCLEOTIDE SEQUENCE [LARGE SCALE GENOMIC DNA]</scope>
    <source>
        <strain evidence="2">CG17_big_fil_post_rev_8_21_14_2_50_48_46</strain>
    </source>
</reference>
<sequence length="246" mass="27867">MIRLFQLFLSSFSPFVLFFVFLIFSASSVWATTPQEQALERKINQQLDAILGPGKARVTVTEKQNRRQIQSRSVQRSHPQVLHERLARETRQGTTRQSRETIYGYDQAEQLISSTSESPAQKSVSVIYQPPTQSEDSENPDPPVDQDLISGIVRTLAQIDETKGDQLNVRAVKMDTSLYERLKAEMEKSRQGTPWWVWGLCALLGLSLGLGMGAFITRRRYRSQPLTYPAVEAYAVNSGVSELRQD</sequence>
<feature type="transmembrane region" description="Helical" evidence="1">
    <location>
        <begin position="195"/>
        <end position="216"/>
    </location>
</feature>
<proteinExistence type="predicted"/>
<protein>
    <recommendedName>
        <fullName evidence="4">Flagellar M-ring C-terminal domain-containing protein</fullName>
    </recommendedName>
</protein>
<keyword evidence="1" id="KW-1133">Transmembrane helix</keyword>
<keyword evidence="1" id="KW-0472">Membrane</keyword>
<gene>
    <name evidence="2" type="ORF">COW36_11780</name>
</gene>
<evidence type="ECO:0000256" key="1">
    <source>
        <dbReference type="SAM" id="Phobius"/>
    </source>
</evidence>
<evidence type="ECO:0000313" key="2">
    <source>
        <dbReference type="EMBL" id="PIW16443.1"/>
    </source>
</evidence>
<dbReference type="Proteomes" id="UP000231019">
    <property type="component" value="Unassembled WGS sequence"/>
</dbReference>
<keyword evidence="1" id="KW-0812">Transmembrane</keyword>
<dbReference type="AlphaFoldDB" id="A0A2M7G3J0"/>
<comment type="caution">
    <text evidence="2">The sequence shown here is derived from an EMBL/GenBank/DDBJ whole genome shotgun (WGS) entry which is preliminary data.</text>
</comment>